<evidence type="ECO:0000313" key="4">
    <source>
        <dbReference type="Proteomes" id="UP000626092"/>
    </source>
</evidence>
<feature type="transmembrane region" description="Helical" evidence="1">
    <location>
        <begin position="141"/>
        <end position="162"/>
    </location>
</feature>
<keyword evidence="1" id="KW-0812">Transmembrane</keyword>
<evidence type="ECO:0000256" key="2">
    <source>
        <dbReference type="SAM" id="SignalP"/>
    </source>
</evidence>
<sequence>MWTVLVSRLHLIRLAMLELFSNRRCCWDHIDFKKAGLSIVSQASESSTVRGRTPQAVLVASRKSLTQRKGVLDITHEILERLEAHLRAAGQLSRFAEFVSCVMVAVFLYCHCLTLLEAVEFLFSSDIHFWMKNPLDAANSFQNLACTSLLGMPWVVFAFYSISVSKNSCSYPPGYPLQNHSIASALSTLLVAYLFEAIIDILLAWLWNLEDFSTDPFLSAAAVIDPDLPLSFNMYMKKQQTPNSLISTIDWLVLHRTVLVSRLHLIRLAMLNRRIVN</sequence>
<feature type="signal peptide" evidence="2">
    <location>
        <begin position="1"/>
        <end position="17"/>
    </location>
</feature>
<keyword evidence="1" id="KW-1133">Transmembrane helix</keyword>
<dbReference type="EMBL" id="WJXA01000005">
    <property type="protein sequence ID" value="KAF7143999.1"/>
    <property type="molecule type" value="Genomic_DNA"/>
</dbReference>
<dbReference type="Proteomes" id="UP000626092">
    <property type="component" value="Unassembled WGS sequence"/>
</dbReference>
<feature type="chain" id="PRO_5032577731" evidence="2">
    <location>
        <begin position="18"/>
        <end position="277"/>
    </location>
</feature>
<gene>
    <name evidence="3" type="ORF">RHSIM_Rhsim05G0030400</name>
</gene>
<accession>A0A834GZ53</accession>
<dbReference type="OrthoDB" id="2574at2759"/>
<comment type="caution">
    <text evidence="3">The sequence shown here is derived from an EMBL/GenBank/DDBJ whole genome shotgun (WGS) entry which is preliminary data.</text>
</comment>
<evidence type="ECO:0000256" key="1">
    <source>
        <dbReference type="SAM" id="Phobius"/>
    </source>
</evidence>
<feature type="transmembrane region" description="Helical" evidence="1">
    <location>
        <begin position="95"/>
        <end position="116"/>
    </location>
</feature>
<organism evidence="3 4">
    <name type="scientific">Rhododendron simsii</name>
    <name type="common">Sims's rhododendron</name>
    <dbReference type="NCBI Taxonomy" id="118357"/>
    <lineage>
        <taxon>Eukaryota</taxon>
        <taxon>Viridiplantae</taxon>
        <taxon>Streptophyta</taxon>
        <taxon>Embryophyta</taxon>
        <taxon>Tracheophyta</taxon>
        <taxon>Spermatophyta</taxon>
        <taxon>Magnoliopsida</taxon>
        <taxon>eudicotyledons</taxon>
        <taxon>Gunneridae</taxon>
        <taxon>Pentapetalae</taxon>
        <taxon>asterids</taxon>
        <taxon>Ericales</taxon>
        <taxon>Ericaceae</taxon>
        <taxon>Ericoideae</taxon>
        <taxon>Rhodoreae</taxon>
        <taxon>Rhododendron</taxon>
    </lineage>
</organism>
<evidence type="ECO:0000313" key="3">
    <source>
        <dbReference type="EMBL" id="KAF7143999.1"/>
    </source>
</evidence>
<dbReference type="AlphaFoldDB" id="A0A834GZ53"/>
<reference evidence="3" key="1">
    <citation type="submission" date="2019-11" db="EMBL/GenBank/DDBJ databases">
        <authorList>
            <person name="Liu Y."/>
            <person name="Hou J."/>
            <person name="Li T.-Q."/>
            <person name="Guan C.-H."/>
            <person name="Wu X."/>
            <person name="Wu H.-Z."/>
            <person name="Ling F."/>
            <person name="Zhang R."/>
            <person name="Shi X.-G."/>
            <person name="Ren J.-P."/>
            <person name="Chen E.-F."/>
            <person name="Sun J.-M."/>
        </authorList>
    </citation>
    <scope>NUCLEOTIDE SEQUENCE</scope>
    <source>
        <strain evidence="3">Adult_tree_wgs_1</strain>
        <tissue evidence="3">Leaves</tissue>
    </source>
</reference>
<protein>
    <submittedName>
        <fullName evidence="3">Uncharacterized protein</fullName>
    </submittedName>
</protein>
<name>A0A834GZ53_RHOSS</name>
<keyword evidence="4" id="KW-1185">Reference proteome</keyword>
<keyword evidence="1" id="KW-0472">Membrane</keyword>
<feature type="transmembrane region" description="Helical" evidence="1">
    <location>
        <begin position="182"/>
        <end position="207"/>
    </location>
</feature>
<proteinExistence type="predicted"/>
<keyword evidence="2" id="KW-0732">Signal</keyword>